<protein>
    <submittedName>
        <fullName evidence="1">Uncharacterized protein</fullName>
    </submittedName>
</protein>
<comment type="caution">
    <text evidence="1">The sequence shown here is derived from an EMBL/GenBank/DDBJ whole genome shotgun (WGS) entry which is preliminary data.</text>
</comment>
<gene>
    <name evidence="1" type="ORF">DSO57_1014355</name>
</gene>
<organism evidence="1 2">
    <name type="scientific">Entomophthora muscae</name>
    <dbReference type="NCBI Taxonomy" id="34485"/>
    <lineage>
        <taxon>Eukaryota</taxon>
        <taxon>Fungi</taxon>
        <taxon>Fungi incertae sedis</taxon>
        <taxon>Zoopagomycota</taxon>
        <taxon>Entomophthoromycotina</taxon>
        <taxon>Entomophthoromycetes</taxon>
        <taxon>Entomophthorales</taxon>
        <taxon>Entomophthoraceae</taxon>
        <taxon>Entomophthora</taxon>
    </lineage>
</organism>
<dbReference type="Proteomes" id="UP001165960">
    <property type="component" value="Unassembled WGS sequence"/>
</dbReference>
<name>A0ACC2U408_9FUNG</name>
<keyword evidence="2" id="KW-1185">Reference proteome</keyword>
<reference evidence="1" key="1">
    <citation type="submission" date="2022-04" db="EMBL/GenBank/DDBJ databases">
        <title>Genome of the entomopathogenic fungus Entomophthora muscae.</title>
        <authorList>
            <person name="Elya C."/>
            <person name="Lovett B.R."/>
            <person name="Lee E."/>
            <person name="Macias A.M."/>
            <person name="Hajek A.E."/>
            <person name="De Bivort B.L."/>
            <person name="Kasson M.T."/>
            <person name="De Fine Licht H.H."/>
            <person name="Stajich J.E."/>
        </authorList>
    </citation>
    <scope>NUCLEOTIDE SEQUENCE</scope>
    <source>
        <strain evidence="1">Berkeley</strain>
    </source>
</reference>
<proteinExistence type="predicted"/>
<evidence type="ECO:0000313" key="2">
    <source>
        <dbReference type="Proteomes" id="UP001165960"/>
    </source>
</evidence>
<sequence>MKSILALLLATIATTSASEAKNIQEFKTINLNVPSDYINFRCDRGRCHLKEENKDAGTTILLASKYDGEIDEAHCADDSDNSEDLFGLLLKDLKGEPKGYGYGGINLIVEYDKTEGLDELISSWAHGKKLALTMYLKDYLSLKKLFKDKWASVLEEKILHTWINFKKIDDIKARIAETSSDSITWIAPNTDQGNQLRQEIPSNQKIVVSKETDFLRDAFAEEMCLIQQ</sequence>
<evidence type="ECO:0000313" key="1">
    <source>
        <dbReference type="EMBL" id="KAJ9081465.1"/>
    </source>
</evidence>
<dbReference type="EMBL" id="QTSX02001475">
    <property type="protein sequence ID" value="KAJ9081465.1"/>
    <property type="molecule type" value="Genomic_DNA"/>
</dbReference>
<accession>A0ACC2U408</accession>